<evidence type="ECO:0000256" key="1">
    <source>
        <dbReference type="SAM" id="MobiDB-lite"/>
    </source>
</evidence>
<dbReference type="EMBL" id="CAUYUJ010020638">
    <property type="protein sequence ID" value="CAK0899644.1"/>
    <property type="molecule type" value="Genomic_DNA"/>
</dbReference>
<protein>
    <submittedName>
        <fullName evidence="2">Uncharacterized protein</fullName>
    </submittedName>
</protein>
<feature type="region of interest" description="Disordered" evidence="1">
    <location>
        <begin position="189"/>
        <end position="217"/>
    </location>
</feature>
<feature type="region of interest" description="Disordered" evidence="1">
    <location>
        <begin position="269"/>
        <end position="386"/>
    </location>
</feature>
<name>A0ABN9XNC9_9DINO</name>
<keyword evidence="3" id="KW-1185">Reference proteome</keyword>
<feature type="compositionally biased region" description="Basic and acidic residues" evidence="1">
    <location>
        <begin position="341"/>
        <end position="372"/>
    </location>
</feature>
<dbReference type="Proteomes" id="UP001189429">
    <property type="component" value="Unassembled WGS sequence"/>
</dbReference>
<evidence type="ECO:0000313" key="2">
    <source>
        <dbReference type="EMBL" id="CAK0899644.1"/>
    </source>
</evidence>
<comment type="caution">
    <text evidence="2">The sequence shown here is derived from an EMBL/GenBank/DDBJ whole genome shotgun (WGS) entry which is preliminary data.</text>
</comment>
<sequence length="709" mass="76836">MNSSGDPPLQKSFADTLSSMLNNIKCFGPAEATQVVGALRGAPCGEDQTKRIMATVDSKVAKGSGPVKPEGSAKQSLKEWWCYLTSSDWAVLNNPKLSVHRKMTTMACFKSEKKECGFSRILEYPASPSELPTDIFQSAYPDDGQPTTIELKGINTIADNISLRSNSRKPKSSFEPDVKAKFQAAKAELDTAQSHDTTPAPTADARTASPAGALIPSPTDPCEVGLFYEYQHKLLEYRQEKSQAAARCPEAPPVKVEPRASLAVHCAPDGTRKVAKHETPVTRELETPKHEKQGAVKAEQHKPEGDAEHDAADDDDGPRLEDLGAHARAAIEAPKKRKGKQKEEAKAKVAAKKEAAKAAAEKGAEVKTEAPARKRPAAAAAPIKPAKAVKTDPAAAAKSAKKPQAATADLKPIPKSKIMSAMPSMPKDGSNPPPVVYKQGIIYTNRKAFRFRAPRERGNSLRLASHRQTSHRFVEYLERMSRTLSNEEFVMLQQALGLTLSKRGLLLARALDRLINPTEVFMHDYMHALFVDGVVNLVIYLTFEEFISAGLNGVWESFSDFLATWVSPGRLHATHLDSIFNADRKAPKKSRQLILDALGLEGDAIPANVGKGSRFSQLGLCTQGDVVLLNGSDGILAARVKLHFEVSGEAVSMMEVMELSRRIPGTAKAVWKLSETPVECGETKAILAAVEHCVYADGTVGTILPLEFS</sequence>
<accession>A0ABN9XNC9</accession>
<gene>
    <name evidence="2" type="ORF">PCOR1329_LOCUS77106</name>
</gene>
<feature type="compositionally biased region" description="Low complexity" evidence="1">
    <location>
        <begin position="197"/>
        <end position="211"/>
    </location>
</feature>
<reference evidence="2" key="1">
    <citation type="submission" date="2023-10" db="EMBL/GenBank/DDBJ databases">
        <authorList>
            <person name="Chen Y."/>
            <person name="Shah S."/>
            <person name="Dougan E. K."/>
            <person name="Thang M."/>
            <person name="Chan C."/>
        </authorList>
    </citation>
    <scope>NUCLEOTIDE SEQUENCE [LARGE SCALE GENOMIC DNA]</scope>
</reference>
<feature type="compositionally biased region" description="Low complexity" evidence="1">
    <location>
        <begin position="377"/>
        <end position="386"/>
    </location>
</feature>
<evidence type="ECO:0000313" key="3">
    <source>
        <dbReference type="Proteomes" id="UP001189429"/>
    </source>
</evidence>
<organism evidence="2 3">
    <name type="scientific">Prorocentrum cordatum</name>
    <dbReference type="NCBI Taxonomy" id="2364126"/>
    <lineage>
        <taxon>Eukaryota</taxon>
        <taxon>Sar</taxon>
        <taxon>Alveolata</taxon>
        <taxon>Dinophyceae</taxon>
        <taxon>Prorocentrales</taxon>
        <taxon>Prorocentraceae</taxon>
        <taxon>Prorocentrum</taxon>
    </lineage>
</organism>
<feature type="compositionally biased region" description="Basic and acidic residues" evidence="1">
    <location>
        <begin position="270"/>
        <end position="310"/>
    </location>
</feature>
<proteinExistence type="predicted"/>